<dbReference type="SUPFAM" id="SSF89796">
    <property type="entry name" value="CoA-transferase family III (CaiB/BaiF)"/>
    <property type="match status" value="1"/>
</dbReference>
<reference evidence="3" key="1">
    <citation type="journal article" date="2019" name="Int. J. Syst. Evol. Microbiol.">
        <title>The Global Catalogue of Microorganisms (GCM) 10K type strain sequencing project: providing services to taxonomists for standard genome sequencing and annotation.</title>
        <authorList>
            <consortium name="The Broad Institute Genomics Platform"/>
            <consortium name="The Broad Institute Genome Sequencing Center for Infectious Disease"/>
            <person name="Wu L."/>
            <person name="Ma J."/>
        </authorList>
    </citation>
    <scope>NUCLEOTIDE SEQUENCE [LARGE SCALE GENOMIC DNA]</scope>
    <source>
        <strain evidence="3">KCTC 42911</strain>
    </source>
</reference>
<dbReference type="RefSeq" id="WP_386733950.1">
    <property type="nucleotide sequence ID" value="NZ_JBHRXI010000002.1"/>
</dbReference>
<dbReference type="PANTHER" id="PTHR48207">
    <property type="entry name" value="SUCCINATE--HYDROXYMETHYLGLUTARATE COA-TRANSFERASE"/>
    <property type="match status" value="1"/>
</dbReference>
<keyword evidence="1 2" id="KW-0808">Transferase</keyword>
<name>A0ABV7TF86_9RHOB</name>
<protein>
    <submittedName>
        <fullName evidence="2">CaiB/BaiF CoA transferase family protein</fullName>
    </submittedName>
</protein>
<keyword evidence="3" id="KW-1185">Reference proteome</keyword>
<dbReference type="InterPro" id="IPR003673">
    <property type="entry name" value="CoA-Trfase_fam_III"/>
</dbReference>
<evidence type="ECO:0000313" key="2">
    <source>
        <dbReference type="EMBL" id="MFC3612758.1"/>
    </source>
</evidence>
<dbReference type="Proteomes" id="UP001595629">
    <property type="component" value="Unassembled WGS sequence"/>
</dbReference>
<accession>A0ABV7TF86</accession>
<gene>
    <name evidence="2" type="ORF">ACFORG_03205</name>
</gene>
<dbReference type="Gene3D" id="3.40.50.10540">
    <property type="entry name" value="Crotonobetainyl-coa:carnitine coa-transferase, domain 1"/>
    <property type="match status" value="1"/>
</dbReference>
<comment type="caution">
    <text evidence="2">The sequence shown here is derived from an EMBL/GenBank/DDBJ whole genome shotgun (WGS) entry which is preliminary data.</text>
</comment>
<organism evidence="2 3">
    <name type="scientific">Lutimaribacter marinistellae</name>
    <dbReference type="NCBI Taxonomy" id="1820329"/>
    <lineage>
        <taxon>Bacteria</taxon>
        <taxon>Pseudomonadati</taxon>
        <taxon>Pseudomonadota</taxon>
        <taxon>Alphaproteobacteria</taxon>
        <taxon>Rhodobacterales</taxon>
        <taxon>Roseobacteraceae</taxon>
        <taxon>Lutimaribacter</taxon>
    </lineage>
</organism>
<proteinExistence type="predicted"/>
<dbReference type="GO" id="GO:0016740">
    <property type="term" value="F:transferase activity"/>
    <property type="evidence" value="ECO:0007669"/>
    <property type="project" value="UniProtKB-KW"/>
</dbReference>
<dbReference type="InterPro" id="IPR023606">
    <property type="entry name" value="CoA-Trfase_III_dom_1_sf"/>
</dbReference>
<dbReference type="Gene3D" id="3.30.1540.10">
    <property type="entry name" value="formyl-coa transferase, domain 3"/>
    <property type="match status" value="1"/>
</dbReference>
<dbReference type="PANTHER" id="PTHR48207:SF3">
    <property type="entry name" value="SUCCINATE--HYDROXYMETHYLGLUTARATE COA-TRANSFERASE"/>
    <property type="match status" value="1"/>
</dbReference>
<dbReference type="InterPro" id="IPR050483">
    <property type="entry name" value="CoA-transferase_III_domain"/>
</dbReference>
<evidence type="ECO:0000313" key="3">
    <source>
        <dbReference type="Proteomes" id="UP001595629"/>
    </source>
</evidence>
<dbReference type="InterPro" id="IPR044855">
    <property type="entry name" value="CoA-Trfase_III_dom3_sf"/>
</dbReference>
<dbReference type="EMBL" id="JBHRXI010000002">
    <property type="protein sequence ID" value="MFC3612758.1"/>
    <property type="molecule type" value="Genomic_DNA"/>
</dbReference>
<dbReference type="Pfam" id="PF02515">
    <property type="entry name" value="CoA_transf_3"/>
    <property type="match status" value="1"/>
</dbReference>
<evidence type="ECO:0000256" key="1">
    <source>
        <dbReference type="ARBA" id="ARBA00022679"/>
    </source>
</evidence>
<sequence length="412" mass="44027">MGEMTDAIHRGPLDGVVVLDLTSMLAGPFATMVLGDLGARIIKIEAPFGDSVRSAARLPGDVDPKGFGGYFQSINRNKESLVLDLKTDAAKDVFRRMVTEADMVVENFRSGVMTRLGLSFEDLKEINPRLVYGALRGFGDARTGQSPYDHWPAFDVVAQAMGGLMGITGDQGGAPMKVGAGVGDTVPALFLAIGLVTALHAARESGEAQFVDVGMYDSVIAICERIIYQNSYSGEIPGPEGSGHPLLCPFGVFPARDGHVAIGCPRNNFWKILTQEMGQPELADDPRFLSNEDRVANRVEVEKAVSGWTRGLTKAELIDRLGGRVPLGPVNTAADIMADPHATARNMLATVPQPGPNGRDVQIANTPIHFLNRETGVRRRAPTMGENSAGILADMGFDPDEIAALYRAGAVE</sequence>